<gene>
    <name evidence="1" type="ORF">FFLO_01219</name>
</gene>
<organism evidence="1 2">
    <name type="scientific">Filobasidium floriforme</name>
    <dbReference type="NCBI Taxonomy" id="5210"/>
    <lineage>
        <taxon>Eukaryota</taxon>
        <taxon>Fungi</taxon>
        <taxon>Dikarya</taxon>
        <taxon>Basidiomycota</taxon>
        <taxon>Agaricomycotina</taxon>
        <taxon>Tremellomycetes</taxon>
        <taxon>Filobasidiales</taxon>
        <taxon>Filobasidiaceae</taxon>
        <taxon>Filobasidium</taxon>
    </lineage>
</organism>
<sequence length="927" mass="104927">MSHLRSSRLTRSCTQCCSTCGTRPLLSRETVPRFNFEAVRNCSARWNDRHNHRRTAAKQMTTRHLTTSASSSSAFSSFFERNKVPTSGGNKTVTPVLTATPVPTTASSSASGSSATNTILLNDFERALSTNNLPLLRTTYKRLLLLPATNTNSSSDTPPDLVVPIPLLEKGLHLLSTSNNQKDLQETLRLTFTNPHVTPRQLGSVGTLAWVKSAYQLHQHINFKRTFFTSKDKKEIYPDLLTLPGEVVSLVLRGLLRGGKTRYTDKEREWVVRTVLETLARYEGSGPEERLAVFRGVIGDFTRAGDIKRFYDVAKDAGLDTDEELIVGVLNSVHLGASVGEQDGMYDELRRNLETRKKEGTLGVKGWNWHIRERIRAGQVEGPSGNAAIDETVKEMRQAGISPNQETFELLLFSKLDHDAETSTTSIQSLPDGYIDKVWETTALLGLDPEDQTWERAFEKVVRTVDRAEELGEEERRELVYTAYENAVRAGARVSIPLAKQVVDRLKDSSTSAQSKTARTPDYTRINNVRSDLGAAMDESDEMLRGGQMTMVDRDEALRSIYAVCMEGAVVGNNAVPDAISLLDEMRRRHVVLGQTTAMRLTFDLMDRAQTHHDAFRAYSYVRALDPMIMDEQDYLDIILHFIRLVLPKSPSPLPKLTFEFLRDMRDAAIPPQARVYTMMVNEYTRYLRRRRKERASGSGESTGLDEKIAGNTIQTIQKIHSIVKLDSFLDVDLPLLIALMDAYNQLQLWPETFELWNEIVARHRMERESSADGRQTSLQRVAYRPALSVILDACGYSGNLSRARKIWEWAHGRDMIRCSYGNWKSWIECLCRCGRLTEACDVVRGPFKRSWSDGMLGPDERTTLLSRVDQDELPVLEMLVKFSWRSKSEWIEVRRMIESEFPEQWEVLKRKGKVKGRELASQQSGA</sequence>
<accession>A0A8K0JQI1</accession>
<dbReference type="AlphaFoldDB" id="A0A8K0JQI1"/>
<dbReference type="EMBL" id="JABELV010000016">
    <property type="protein sequence ID" value="KAG7567093.1"/>
    <property type="molecule type" value="Genomic_DNA"/>
</dbReference>
<dbReference type="Proteomes" id="UP000812966">
    <property type="component" value="Unassembled WGS sequence"/>
</dbReference>
<comment type="caution">
    <text evidence="1">The sequence shown here is derived from an EMBL/GenBank/DDBJ whole genome shotgun (WGS) entry which is preliminary data.</text>
</comment>
<dbReference type="InterPro" id="IPR011990">
    <property type="entry name" value="TPR-like_helical_dom_sf"/>
</dbReference>
<evidence type="ECO:0000313" key="1">
    <source>
        <dbReference type="EMBL" id="KAG7567093.1"/>
    </source>
</evidence>
<name>A0A8K0JQI1_9TREE</name>
<proteinExistence type="predicted"/>
<dbReference type="Pfam" id="PF01535">
    <property type="entry name" value="PPR"/>
    <property type="match status" value="1"/>
</dbReference>
<protein>
    <submittedName>
        <fullName evidence="1">Uncharacterized protein</fullName>
    </submittedName>
</protein>
<evidence type="ECO:0000313" key="2">
    <source>
        <dbReference type="Proteomes" id="UP000812966"/>
    </source>
</evidence>
<dbReference type="InterPro" id="IPR002885">
    <property type="entry name" value="PPR_rpt"/>
</dbReference>
<keyword evidence="2" id="KW-1185">Reference proteome</keyword>
<dbReference type="Gene3D" id="1.25.40.10">
    <property type="entry name" value="Tetratricopeptide repeat domain"/>
    <property type="match status" value="1"/>
</dbReference>
<reference evidence="1" key="1">
    <citation type="submission" date="2020-04" db="EMBL/GenBank/DDBJ databases">
        <title>Analysis of mating type loci in Filobasidium floriforme.</title>
        <authorList>
            <person name="Nowrousian M."/>
        </authorList>
    </citation>
    <scope>NUCLEOTIDE SEQUENCE</scope>
    <source>
        <strain evidence="1">CBS 6242</strain>
    </source>
</reference>